<dbReference type="GO" id="GO:0005778">
    <property type="term" value="C:peroxisomal membrane"/>
    <property type="evidence" value="ECO:0007669"/>
    <property type="project" value="UniProtKB-SubCell"/>
</dbReference>
<evidence type="ECO:0000256" key="13">
    <source>
        <dbReference type="ARBA" id="ARBA00023136"/>
    </source>
</evidence>
<evidence type="ECO:0000256" key="17">
    <source>
        <dbReference type="ARBA" id="ARBA00034523"/>
    </source>
</evidence>
<evidence type="ECO:0000256" key="3">
    <source>
        <dbReference type="ARBA" id="ARBA00008704"/>
    </source>
</evidence>
<evidence type="ECO:0000256" key="11">
    <source>
        <dbReference type="ARBA" id="ARBA00022927"/>
    </source>
</evidence>
<gene>
    <name evidence="23" type="ORF">GSONMT00030876001</name>
</gene>
<dbReference type="InterPro" id="IPR006845">
    <property type="entry name" value="Pex_N"/>
</dbReference>
<dbReference type="PaxDb" id="8022-A0A060Y8U1"/>
<keyword evidence="7" id="KW-0479">Metal-binding</keyword>
<keyword evidence="10" id="KW-0862">Zinc</keyword>
<dbReference type="PANTHER" id="PTHR48178">
    <property type="entry name" value="PEROXISOME BIOGENESIS FACTOR 2"/>
    <property type="match status" value="1"/>
</dbReference>
<dbReference type="SUPFAM" id="SSF57850">
    <property type="entry name" value="RING/U-box"/>
    <property type="match status" value="1"/>
</dbReference>
<evidence type="ECO:0000256" key="16">
    <source>
        <dbReference type="ARBA" id="ARBA00034438"/>
    </source>
</evidence>
<keyword evidence="12 21" id="KW-1133">Transmembrane helix</keyword>
<dbReference type="SMART" id="SM00184">
    <property type="entry name" value="RING"/>
    <property type="match status" value="1"/>
</dbReference>
<dbReference type="Pfam" id="PF00097">
    <property type="entry name" value="zf-C3HC4"/>
    <property type="match status" value="1"/>
</dbReference>
<name>A0A060Y8U1_ONCMY</name>
<reference evidence="23" key="2">
    <citation type="submission" date="2014-03" db="EMBL/GenBank/DDBJ databases">
        <authorList>
            <person name="Genoscope - CEA"/>
        </authorList>
    </citation>
    <scope>NUCLEOTIDE SEQUENCE</scope>
</reference>
<evidence type="ECO:0000256" key="6">
    <source>
        <dbReference type="ARBA" id="ARBA00022692"/>
    </source>
</evidence>
<dbReference type="CDD" id="cd16526">
    <property type="entry name" value="RING-HC_PEX2"/>
    <property type="match status" value="1"/>
</dbReference>
<evidence type="ECO:0000313" key="24">
    <source>
        <dbReference type="Proteomes" id="UP000193380"/>
    </source>
</evidence>
<feature type="domain" description="RING-type" evidence="22">
    <location>
        <begin position="298"/>
        <end position="337"/>
    </location>
</feature>
<evidence type="ECO:0000256" key="15">
    <source>
        <dbReference type="ARBA" id="ARBA00032511"/>
    </source>
</evidence>
<keyword evidence="8 19" id="KW-0863">Zinc-finger</keyword>
<dbReference type="InterPro" id="IPR018957">
    <property type="entry name" value="Znf_C3HC4_RING-type"/>
</dbReference>
<dbReference type="EC" id="2.3.2.36" evidence="17"/>
<keyword evidence="5" id="KW-0808">Transferase</keyword>
<dbReference type="Pfam" id="PF04757">
    <property type="entry name" value="Pex2_Pex12"/>
    <property type="match status" value="1"/>
</dbReference>
<sequence length="359" mass="39990">MQLAKHACCWALICRLALRSHLGDKRSISSKTMASTGGAHPPPEGGSGPDPQTPVLRINQLDAFELDSALDQLVWNQFSQCFQHFRPGLLTPVEPELKALLQLLLWRFTVYPNSATVGQSMMNLRYHNTLSLSQRYRALSRRQRLGLALLTVGPRWLTERSHSLLLSLGLGLGGSPPADGGLRLGLRRVLSLITGLTQVANLINFLVFLRKGRHPYLTERILGIRAVFTKPQAVRDAAFQYMNRELLWHGFAEFLIFLLPLVNMRKIKTTMYSLLYPLGVGEGGEEGLREGSAVWKECALCGEWPTMPHTVGCGHVFCYYCVKSHSIADAYLTCPKCGVEVGEAKAVKLQIEITDIHTR</sequence>
<evidence type="ECO:0000256" key="21">
    <source>
        <dbReference type="SAM" id="Phobius"/>
    </source>
</evidence>
<evidence type="ECO:0000256" key="12">
    <source>
        <dbReference type="ARBA" id="ARBA00022989"/>
    </source>
</evidence>
<evidence type="ECO:0000256" key="9">
    <source>
        <dbReference type="ARBA" id="ARBA00022786"/>
    </source>
</evidence>
<dbReference type="GO" id="GO:0061630">
    <property type="term" value="F:ubiquitin protein ligase activity"/>
    <property type="evidence" value="ECO:0007669"/>
    <property type="project" value="UniProtKB-EC"/>
</dbReference>
<evidence type="ECO:0000313" key="23">
    <source>
        <dbReference type="EMBL" id="CDQ85585.1"/>
    </source>
</evidence>
<dbReference type="Gene3D" id="3.30.40.10">
    <property type="entry name" value="Zinc/RING finger domain, C3HC4 (zinc finger)"/>
    <property type="match status" value="1"/>
</dbReference>
<dbReference type="EMBL" id="FR906864">
    <property type="protein sequence ID" value="CDQ85585.1"/>
    <property type="molecule type" value="Genomic_DNA"/>
</dbReference>
<dbReference type="Proteomes" id="UP000193380">
    <property type="component" value="Unassembled WGS sequence"/>
</dbReference>
<dbReference type="InterPro" id="IPR001841">
    <property type="entry name" value="Znf_RING"/>
</dbReference>
<dbReference type="AlphaFoldDB" id="A0A060Y8U1"/>
<dbReference type="InterPro" id="IPR045859">
    <property type="entry name" value="RING-HC_PEX2"/>
</dbReference>
<evidence type="ECO:0000259" key="22">
    <source>
        <dbReference type="PROSITE" id="PS50089"/>
    </source>
</evidence>
<feature type="transmembrane region" description="Helical" evidence="21">
    <location>
        <begin position="246"/>
        <end position="264"/>
    </location>
</feature>
<evidence type="ECO:0000256" key="7">
    <source>
        <dbReference type="ARBA" id="ARBA00022723"/>
    </source>
</evidence>
<reference evidence="23" key="1">
    <citation type="journal article" date="2014" name="Nat. Commun.">
        <title>The rainbow trout genome provides novel insights into evolution after whole-genome duplication in vertebrates.</title>
        <authorList>
            <person name="Berthelot C."/>
            <person name="Brunet F."/>
            <person name="Chalopin D."/>
            <person name="Juanchich A."/>
            <person name="Bernard M."/>
            <person name="Noel B."/>
            <person name="Bento P."/>
            <person name="Da Silva C."/>
            <person name="Labadie K."/>
            <person name="Alberti A."/>
            <person name="Aury J.M."/>
            <person name="Louis A."/>
            <person name="Dehais P."/>
            <person name="Bardou P."/>
            <person name="Montfort J."/>
            <person name="Klopp C."/>
            <person name="Cabau C."/>
            <person name="Gaspin C."/>
            <person name="Thorgaard G.H."/>
            <person name="Boussaha M."/>
            <person name="Quillet E."/>
            <person name="Guyomard R."/>
            <person name="Galiana D."/>
            <person name="Bobe J."/>
            <person name="Volff J.N."/>
            <person name="Genet C."/>
            <person name="Wincker P."/>
            <person name="Jaillon O."/>
            <person name="Roest Crollius H."/>
            <person name="Guiguen Y."/>
        </authorList>
    </citation>
    <scope>NUCLEOTIDE SEQUENCE [LARGE SCALE GENOMIC DNA]</scope>
</reference>
<evidence type="ECO:0000256" key="4">
    <source>
        <dbReference type="ARBA" id="ARBA00022448"/>
    </source>
</evidence>
<dbReference type="InterPro" id="IPR017907">
    <property type="entry name" value="Znf_RING_CS"/>
</dbReference>
<keyword evidence="13 21" id="KW-0472">Membrane</keyword>
<dbReference type="InterPro" id="IPR025654">
    <property type="entry name" value="PEX2/10"/>
</dbReference>
<comment type="pathway">
    <text evidence="2">Protein modification; protein ubiquitination.</text>
</comment>
<keyword evidence="6 21" id="KW-0812">Transmembrane</keyword>
<keyword evidence="4" id="KW-0813">Transport</keyword>
<evidence type="ECO:0000256" key="14">
    <source>
        <dbReference type="ARBA" id="ARBA00023140"/>
    </source>
</evidence>
<dbReference type="GO" id="GO:0016558">
    <property type="term" value="P:protein import into peroxisome matrix"/>
    <property type="evidence" value="ECO:0007669"/>
    <property type="project" value="InterPro"/>
</dbReference>
<evidence type="ECO:0000256" key="5">
    <source>
        <dbReference type="ARBA" id="ARBA00022679"/>
    </source>
</evidence>
<dbReference type="PROSITE" id="PS00518">
    <property type="entry name" value="ZF_RING_1"/>
    <property type="match status" value="1"/>
</dbReference>
<evidence type="ECO:0000256" key="1">
    <source>
        <dbReference type="ARBA" id="ARBA00004585"/>
    </source>
</evidence>
<evidence type="ECO:0000256" key="20">
    <source>
        <dbReference type="SAM" id="MobiDB-lite"/>
    </source>
</evidence>
<feature type="region of interest" description="Disordered" evidence="20">
    <location>
        <begin position="29"/>
        <end position="53"/>
    </location>
</feature>
<evidence type="ECO:0000256" key="10">
    <source>
        <dbReference type="ARBA" id="ARBA00022833"/>
    </source>
</evidence>
<dbReference type="STRING" id="8022.A0A060Y8U1"/>
<evidence type="ECO:0000256" key="18">
    <source>
        <dbReference type="ARBA" id="ARBA00034543"/>
    </source>
</evidence>
<proteinExistence type="inferred from homology"/>
<protein>
    <recommendedName>
        <fullName evidence="18">Peroxisome biogenesis factor 2</fullName>
        <ecNumber evidence="17">2.3.2.36</ecNumber>
    </recommendedName>
    <alternativeName>
        <fullName evidence="15">Peroxin-2</fullName>
    </alternativeName>
</protein>
<comment type="similarity">
    <text evidence="3">Belongs to the pex2/pex10/pex12 family.</text>
</comment>
<evidence type="ECO:0000256" key="8">
    <source>
        <dbReference type="ARBA" id="ARBA00022771"/>
    </source>
</evidence>
<accession>A0A060Y8U1</accession>
<keyword evidence="9" id="KW-0833">Ubl conjugation pathway</keyword>
<evidence type="ECO:0000256" key="2">
    <source>
        <dbReference type="ARBA" id="ARBA00004906"/>
    </source>
</evidence>
<dbReference type="PROSITE" id="PS50089">
    <property type="entry name" value="ZF_RING_2"/>
    <property type="match status" value="1"/>
</dbReference>
<keyword evidence="11" id="KW-0653">Protein transport</keyword>
<evidence type="ECO:0000256" key="19">
    <source>
        <dbReference type="PROSITE-ProRule" id="PRU00175"/>
    </source>
</evidence>
<dbReference type="InterPro" id="IPR013083">
    <property type="entry name" value="Znf_RING/FYVE/PHD"/>
</dbReference>
<dbReference type="PANTHER" id="PTHR48178:SF1">
    <property type="entry name" value="PEROXISOME BIOGENESIS FACTOR 2"/>
    <property type="match status" value="1"/>
</dbReference>
<keyword evidence="14" id="KW-0576">Peroxisome</keyword>
<comment type="subcellular location">
    <subcellularLocation>
        <location evidence="1">Peroxisome membrane</location>
        <topology evidence="1">Multi-pass membrane protein</topology>
    </subcellularLocation>
</comment>
<comment type="catalytic activity">
    <reaction evidence="16">
        <text>[E2 ubiquitin-conjugating enzyme]-S-ubiquitinyl-L-cysteine + [acceptor protein]-L-cysteine = [E2 ubiquitin-conjugating enzyme]-L-cysteine + [acceptor protein]-S-ubiquitinyl-L-cysteine.</text>
        <dbReference type="EC" id="2.3.2.36"/>
    </reaction>
</comment>
<dbReference type="GO" id="GO:0008270">
    <property type="term" value="F:zinc ion binding"/>
    <property type="evidence" value="ECO:0007669"/>
    <property type="project" value="UniProtKB-KW"/>
</dbReference>
<organism evidence="23 24">
    <name type="scientific">Oncorhynchus mykiss</name>
    <name type="common">Rainbow trout</name>
    <name type="synonym">Salmo gairdneri</name>
    <dbReference type="NCBI Taxonomy" id="8022"/>
    <lineage>
        <taxon>Eukaryota</taxon>
        <taxon>Metazoa</taxon>
        <taxon>Chordata</taxon>
        <taxon>Craniata</taxon>
        <taxon>Vertebrata</taxon>
        <taxon>Euteleostomi</taxon>
        <taxon>Actinopterygii</taxon>
        <taxon>Neopterygii</taxon>
        <taxon>Teleostei</taxon>
        <taxon>Protacanthopterygii</taxon>
        <taxon>Salmoniformes</taxon>
        <taxon>Salmonidae</taxon>
        <taxon>Salmoninae</taxon>
        <taxon>Oncorhynchus</taxon>
    </lineage>
</organism>